<reference evidence="1" key="1">
    <citation type="submission" date="2019-12" db="EMBL/GenBank/DDBJ databases">
        <title>Genome sequencing and annotation of Brassica cretica.</title>
        <authorList>
            <person name="Studholme D.J."/>
            <person name="Sarris P.F."/>
        </authorList>
    </citation>
    <scope>NUCLEOTIDE SEQUENCE</scope>
    <source>
        <strain evidence="1">PFS-001/15</strain>
        <strain evidence="2">PFS-102/07</strain>
        <tissue evidence="1">Leaf</tissue>
    </source>
</reference>
<name>A0A8S9GD46_BRACR</name>
<dbReference type="EMBL" id="QGKY02000246">
    <property type="protein sequence ID" value="KAF2585685.1"/>
    <property type="molecule type" value="Genomic_DNA"/>
</dbReference>
<dbReference type="Proteomes" id="UP000712281">
    <property type="component" value="Unassembled WGS sequence"/>
</dbReference>
<dbReference type="EMBL" id="QGKW02002005">
    <property type="protein sequence ID" value="KAF2544045.1"/>
    <property type="molecule type" value="Genomic_DNA"/>
</dbReference>
<accession>A0A8S9GD46</accession>
<gene>
    <name evidence="1" type="ORF">F2Q68_00029211</name>
    <name evidence="2" type="ORF">F2Q70_00034272</name>
</gene>
<sequence length="50" mass="5672">MDEGLGLNGGIRNSRMVVEGYDNSPRREDVEEALKSFCDFFLLQLDRHAA</sequence>
<evidence type="ECO:0000313" key="3">
    <source>
        <dbReference type="Proteomes" id="UP000712281"/>
    </source>
</evidence>
<proteinExistence type="predicted"/>
<dbReference type="AlphaFoldDB" id="A0A8S9GD46"/>
<protein>
    <submittedName>
        <fullName evidence="1">Uncharacterized protein</fullName>
    </submittedName>
</protein>
<organism evidence="1 3">
    <name type="scientific">Brassica cretica</name>
    <name type="common">Mustard</name>
    <dbReference type="NCBI Taxonomy" id="69181"/>
    <lineage>
        <taxon>Eukaryota</taxon>
        <taxon>Viridiplantae</taxon>
        <taxon>Streptophyta</taxon>
        <taxon>Embryophyta</taxon>
        <taxon>Tracheophyta</taxon>
        <taxon>Spermatophyta</taxon>
        <taxon>Magnoliopsida</taxon>
        <taxon>eudicotyledons</taxon>
        <taxon>Gunneridae</taxon>
        <taxon>Pentapetalae</taxon>
        <taxon>rosids</taxon>
        <taxon>malvids</taxon>
        <taxon>Brassicales</taxon>
        <taxon>Brassicaceae</taxon>
        <taxon>Brassiceae</taxon>
        <taxon>Brassica</taxon>
    </lineage>
</organism>
<comment type="caution">
    <text evidence="1">The sequence shown here is derived from an EMBL/GenBank/DDBJ whole genome shotgun (WGS) entry which is preliminary data.</text>
</comment>
<evidence type="ECO:0000313" key="2">
    <source>
        <dbReference type="EMBL" id="KAF2585685.1"/>
    </source>
</evidence>
<evidence type="ECO:0000313" key="1">
    <source>
        <dbReference type="EMBL" id="KAF2544045.1"/>
    </source>
</evidence>